<dbReference type="Pfam" id="PF19306">
    <property type="entry name" value="WHD_Lhr"/>
    <property type="match status" value="1"/>
</dbReference>
<keyword evidence="2" id="KW-0547">Nucleotide-binding</keyword>
<evidence type="ECO:0000256" key="10">
    <source>
        <dbReference type="SAM" id="Phobius"/>
    </source>
</evidence>
<keyword evidence="10" id="KW-1133">Transmembrane helix</keyword>
<dbReference type="Gene3D" id="3.40.50.300">
    <property type="entry name" value="P-loop containing nucleotide triphosphate hydrolases"/>
    <property type="match status" value="2"/>
</dbReference>
<feature type="transmembrane region" description="Helical" evidence="10">
    <location>
        <begin position="138"/>
        <end position="158"/>
    </location>
</feature>
<evidence type="ECO:0000256" key="6">
    <source>
        <dbReference type="ARBA" id="ARBA00022840"/>
    </source>
</evidence>
<feature type="domain" description="Helicase ATP-binding" evidence="12">
    <location>
        <begin position="440"/>
        <end position="636"/>
    </location>
</feature>
<feature type="transmembrane region" description="Helical" evidence="10">
    <location>
        <begin position="45"/>
        <end position="67"/>
    </location>
</feature>
<dbReference type="InterPro" id="IPR055369">
    <property type="entry name" value="WH2_Lhr"/>
</dbReference>
<dbReference type="Pfam" id="PF00270">
    <property type="entry name" value="DEAD"/>
    <property type="match status" value="1"/>
</dbReference>
<dbReference type="InterPro" id="IPR011545">
    <property type="entry name" value="DEAD/DEAH_box_helicase_dom"/>
</dbReference>
<dbReference type="InterPro" id="IPR014001">
    <property type="entry name" value="Helicase_ATP-bd"/>
</dbReference>
<dbReference type="CDD" id="cd18796">
    <property type="entry name" value="SF2_C_LHR"/>
    <property type="match status" value="1"/>
</dbReference>
<feature type="transmembrane region" description="Helical" evidence="10">
    <location>
        <begin position="164"/>
        <end position="184"/>
    </location>
</feature>
<feature type="transmembrane region" description="Helical" evidence="10">
    <location>
        <begin position="336"/>
        <end position="362"/>
    </location>
</feature>
<keyword evidence="8" id="KW-0234">DNA repair</keyword>
<dbReference type="SUPFAM" id="SSF103473">
    <property type="entry name" value="MFS general substrate transporter"/>
    <property type="match status" value="1"/>
</dbReference>
<keyword evidence="7" id="KW-0238">DNA-binding</keyword>
<evidence type="ECO:0000259" key="12">
    <source>
        <dbReference type="PROSITE" id="PS51192"/>
    </source>
</evidence>
<reference evidence="14" key="1">
    <citation type="submission" date="2020-11" db="EMBL/GenBank/DDBJ databases">
        <authorList>
            <person name="Tran Van P."/>
        </authorList>
    </citation>
    <scope>NUCLEOTIDE SEQUENCE</scope>
</reference>
<dbReference type="Pfam" id="PF07690">
    <property type="entry name" value="MFS_1"/>
    <property type="match status" value="1"/>
</dbReference>
<dbReference type="GO" id="GO:0022857">
    <property type="term" value="F:transmembrane transporter activity"/>
    <property type="evidence" value="ECO:0007669"/>
    <property type="project" value="InterPro"/>
</dbReference>
<feature type="transmembrane region" description="Helical" evidence="10">
    <location>
        <begin position="79"/>
        <end position="98"/>
    </location>
</feature>
<organism evidence="14">
    <name type="scientific">Timema californicum</name>
    <name type="common">California timema</name>
    <name type="synonym">Walking stick</name>
    <dbReference type="NCBI Taxonomy" id="61474"/>
    <lineage>
        <taxon>Eukaryota</taxon>
        <taxon>Metazoa</taxon>
        <taxon>Ecdysozoa</taxon>
        <taxon>Arthropoda</taxon>
        <taxon>Hexapoda</taxon>
        <taxon>Insecta</taxon>
        <taxon>Pterygota</taxon>
        <taxon>Neoptera</taxon>
        <taxon>Polyneoptera</taxon>
        <taxon>Phasmatodea</taxon>
        <taxon>Timematodea</taxon>
        <taxon>Timematoidea</taxon>
        <taxon>Timematidae</taxon>
        <taxon>Timema</taxon>
    </lineage>
</organism>
<feature type="transmembrane region" description="Helical" evidence="10">
    <location>
        <begin position="208"/>
        <end position="232"/>
    </location>
</feature>
<evidence type="ECO:0000313" key="14">
    <source>
        <dbReference type="EMBL" id="CAD7572747.1"/>
    </source>
</evidence>
<evidence type="ECO:0000256" key="7">
    <source>
        <dbReference type="ARBA" id="ARBA00023125"/>
    </source>
</evidence>
<evidence type="ECO:0000256" key="5">
    <source>
        <dbReference type="ARBA" id="ARBA00022806"/>
    </source>
</evidence>
<evidence type="ECO:0000256" key="2">
    <source>
        <dbReference type="ARBA" id="ARBA00022741"/>
    </source>
</evidence>
<dbReference type="InterPro" id="IPR055367">
    <property type="entry name" value="WH4_Lhr"/>
</dbReference>
<name>A0A7R9J4Z0_TIMCA</name>
<dbReference type="Pfam" id="PF23234">
    <property type="entry name" value="WHD_4th_Lhr"/>
    <property type="match status" value="1"/>
</dbReference>
<dbReference type="InterPro" id="IPR027417">
    <property type="entry name" value="P-loop_NTPase"/>
</dbReference>
<evidence type="ECO:0000259" key="11">
    <source>
        <dbReference type="PROSITE" id="PS50850"/>
    </source>
</evidence>
<feature type="transmembrane region" description="Helical" evidence="10">
    <location>
        <begin position="368"/>
        <end position="386"/>
    </location>
</feature>
<dbReference type="Pfam" id="PF23235">
    <property type="entry name" value="WHD_3rd_Lhr"/>
    <property type="match status" value="1"/>
</dbReference>
<dbReference type="NCBIfam" id="NF007284">
    <property type="entry name" value="PRK09751.1"/>
    <property type="match status" value="1"/>
</dbReference>
<comment type="subcellular location">
    <subcellularLocation>
        <location evidence="1">Membrane</location>
        <topology evidence="1">Multi-pass membrane protein</topology>
    </subcellularLocation>
</comment>
<dbReference type="GO" id="GO:0016020">
    <property type="term" value="C:membrane"/>
    <property type="evidence" value="ECO:0007669"/>
    <property type="project" value="UniProtKB-SubCell"/>
</dbReference>
<dbReference type="InterPro" id="IPR013701">
    <property type="entry name" value="Lhr-like_DEAD/DEAH_assoc"/>
</dbReference>
<dbReference type="SUPFAM" id="SSF52540">
    <property type="entry name" value="P-loop containing nucleoside triphosphate hydrolases"/>
    <property type="match status" value="1"/>
</dbReference>
<dbReference type="PANTHER" id="PTHR47962:SF5">
    <property type="entry name" value="ATP-DEPENDENT HELICASE LHR-RELATED"/>
    <property type="match status" value="1"/>
</dbReference>
<dbReference type="GO" id="GO:0004386">
    <property type="term" value="F:helicase activity"/>
    <property type="evidence" value="ECO:0007669"/>
    <property type="project" value="UniProtKB-KW"/>
</dbReference>
<keyword evidence="9" id="KW-0413">Isomerase</keyword>
<keyword evidence="3" id="KW-0227">DNA damage</keyword>
<dbReference type="InterPro" id="IPR036259">
    <property type="entry name" value="MFS_trans_sf"/>
</dbReference>
<dbReference type="EMBL" id="OE181209">
    <property type="protein sequence ID" value="CAD7572747.1"/>
    <property type="molecule type" value="Genomic_DNA"/>
</dbReference>
<gene>
    <name evidence="14" type="ORF">TCMB3V08_LOCUS5391</name>
</gene>
<dbReference type="InterPro" id="IPR003593">
    <property type="entry name" value="AAA+_ATPase"/>
</dbReference>
<dbReference type="Pfam" id="PF08494">
    <property type="entry name" value="DEAD_assoc"/>
    <property type="match status" value="1"/>
</dbReference>
<dbReference type="Gene3D" id="1.20.1250.20">
    <property type="entry name" value="MFS general substrate transporter like domains"/>
    <property type="match status" value="1"/>
</dbReference>
<dbReference type="GO" id="GO:0006281">
    <property type="term" value="P:DNA repair"/>
    <property type="evidence" value="ECO:0007669"/>
    <property type="project" value="UniProtKB-KW"/>
</dbReference>
<keyword evidence="10" id="KW-0472">Membrane</keyword>
<dbReference type="InterPro" id="IPR011701">
    <property type="entry name" value="MFS"/>
</dbReference>
<evidence type="ECO:0000256" key="9">
    <source>
        <dbReference type="ARBA" id="ARBA00023235"/>
    </source>
</evidence>
<dbReference type="PANTHER" id="PTHR47962">
    <property type="entry name" value="ATP-DEPENDENT HELICASE LHR-RELATED-RELATED"/>
    <property type="match status" value="1"/>
</dbReference>
<protein>
    <submittedName>
        <fullName evidence="14">(California timema) hypothetical protein</fullName>
    </submittedName>
</protein>
<evidence type="ECO:0000256" key="4">
    <source>
        <dbReference type="ARBA" id="ARBA00022801"/>
    </source>
</evidence>
<dbReference type="InterPro" id="IPR052511">
    <property type="entry name" value="ATP-dep_Helicase"/>
</dbReference>
<feature type="domain" description="Major facilitator superfamily (MFS) profile" evidence="11">
    <location>
        <begin position="13"/>
        <end position="390"/>
    </location>
</feature>
<accession>A0A7R9J4Z0</accession>
<dbReference type="GO" id="GO:0003677">
    <property type="term" value="F:DNA binding"/>
    <property type="evidence" value="ECO:0007669"/>
    <property type="project" value="UniProtKB-KW"/>
</dbReference>
<dbReference type="PROSITE" id="PS50850">
    <property type="entry name" value="MFS"/>
    <property type="match status" value="1"/>
</dbReference>
<evidence type="ECO:0000256" key="8">
    <source>
        <dbReference type="ARBA" id="ARBA00023204"/>
    </source>
</evidence>
<feature type="transmembrane region" description="Helical" evidence="10">
    <location>
        <begin position="300"/>
        <end position="324"/>
    </location>
</feature>
<keyword evidence="10" id="KW-0812">Transmembrane</keyword>
<dbReference type="PROSITE" id="PS51194">
    <property type="entry name" value="HELICASE_CTER"/>
    <property type="match status" value="1"/>
</dbReference>
<dbReference type="InterPro" id="IPR001650">
    <property type="entry name" value="Helicase_C-like"/>
</dbReference>
<feature type="domain" description="Helicase C-terminal" evidence="13">
    <location>
        <begin position="683"/>
        <end position="847"/>
    </location>
</feature>
<evidence type="ECO:0000256" key="3">
    <source>
        <dbReference type="ARBA" id="ARBA00022763"/>
    </source>
</evidence>
<feature type="transmembrane region" description="Helical" evidence="10">
    <location>
        <begin position="247"/>
        <end position="267"/>
    </location>
</feature>
<evidence type="ECO:0000259" key="13">
    <source>
        <dbReference type="PROSITE" id="PS51194"/>
    </source>
</evidence>
<dbReference type="SMART" id="SM00487">
    <property type="entry name" value="DEXDc"/>
    <property type="match status" value="1"/>
</dbReference>
<feature type="transmembrane region" description="Helical" evidence="10">
    <location>
        <begin position="274"/>
        <end position="294"/>
    </location>
</feature>
<evidence type="ECO:0000256" key="1">
    <source>
        <dbReference type="ARBA" id="ARBA00004141"/>
    </source>
</evidence>
<proteinExistence type="predicted"/>
<dbReference type="SMART" id="SM00382">
    <property type="entry name" value="AAA"/>
    <property type="match status" value="1"/>
</dbReference>
<dbReference type="GO" id="GO:0005524">
    <property type="term" value="F:ATP binding"/>
    <property type="evidence" value="ECO:0007669"/>
    <property type="project" value="UniProtKB-KW"/>
</dbReference>
<keyword evidence="4" id="KW-0378">Hydrolase</keyword>
<dbReference type="GO" id="GO:0016887">
    <property type="term" value="F:ATP hydrolysis activity"/>
    <property type="evidence" value="ECO:0007669"/>
    <property type="project" value="TreeGrafter"/>
</dbReference>
<dbReference type="InterPro" id="IPR055368">
    <property type="entry name" value="WH3_Lhr"/>
</dbReference>
<dbReference type="InterPro" id="IPR020846">
    <property type="entry name" value="MFS_dom"/>
</dbReference>
<feature type="transmembrane region" description="Helical" evidence="10">
    <location>
        <begin position="104"/>
        <end position="126"/>
    </location>
</feature>
<dbReference type="Pfam" id="PF23236">
    <property type="entry name" value="WHD_2nd_Lhr"/>
    <property type="match status" value="1"/>
</dbReference>
<dbReference type="SMART" id="SM00490">
    <property type="entry name" value="HELICc"/>
    <property type="match status" value="1"/>
</dbReference>
<dbReference type="PROSITE" id="PS51192">
    <property type="entry name" value="HELICASE_ATP_BIND_1"/>
    <property type="match status" value="1"/>
</dbReference>
<keyword evidence="5" id="KW-0347">Helicase</keyword>
<sequence>MNPTLTPQAAARTTLFSFTGAALISATSSAPTPLYPLYRSLFHLTPTMLTLIFGAYAFALLAALLTVGKVSDYTGRRPLMLLALAINAVALVIFMTASSATTLIVARLVQGFATGIALPTFGASLIDASKTRGPLLNSFTAFLGMTLGTLAGGILVTFAPFPTVTLYALLLILMLFAMALLPLIPETIAPQPGVLAALRPQVSIPRRALGPLLMVTPVNIATWMLGGFYLSLMPSMVANATGLTSPFIGGSIVATLMLSATAAVFLFRPLPPARALVIGTLMLIAGVSVTLTGLSLHSVAWLYLGTAIAGQGFGSIFSSVLKIIMQLAESHERAGLFSAFLIKSYLAFALPAIAAGMAAPHIGLNQTAWFYGMTIIVLALVSLLAIRGRALAGAAQLLRDTVSMMSKSQSDAVLARFSSATRRWFSATFAAPTPVQQAAWQAIASGEHALVIAPTGSGKTLAAFLTAIDTLFQFRTNQPSPSRETTTRILYISPVKALAADVQRNLNLPLAGVYAERQALNEPEITLNIGMRSGDTPGAERARLVRRPPDILITTPESLFLMLTSKARTTLQGVTTVIIDEVHAVAGTKRGSQLALSLERLDALLPQPAQRIGLSATVRPVERVAAFLGGCQPFQVVNPAADRTLHLTIEVPVEDMTDIASADDLTGEATSASSSIWPHIEARILQQVMAHRATLVFVNSRGLAEKLTARLNARYLAQQTAAGDRDAERDDSDDLIARSHHGSVSKEQRGEIEAALKLGRLRCVVATSSLELGIDMGPVDLVIQVGAPLSVASALQRVGRAGHQVGGVSTGILFPRTRRDLLDSAVILQSMRAGQLDALAPPRNPLDILAQQTLAAVAMDPLQVDDWYAQVCRADPFRTLSRRLFDATLDMLAGKFPSDAFAQLRPQLVWDRQSGLLTPRPGAQHLAVTSGGTIPDRGMFSVILPEGEEQAGSRRVGELDEEMVYESRVNDIITLGATSWRIQQITHDQVLVVPAPGRPARLPFWRGEGVGRSADSGASLGLFLRHLDAALPADAQEQLRALGLDARAVTNLLALLAEQRAVTGVLPDDRTLLIERCRDEIGDWRVILHSPWGKRVNAPWALAIAARIQQRLGIDASVAASDDGIVARFPASEGVLPGADLFMFDADQLTREVTESVGQSALFAARFRECASRALLLPRRNPGKRSPLWQQRLRAGQLLEVARQYDDFPILIETARECLQDVYDLPALHQLMEQIAQGKVKLVEVTTEQPSPFAAPLLFGYVAEFIYASDAPQAERRASLLALDSNLLGELLGQTSKRDLLAPDVVEQVEQELQRIDSRYQAQHTEGIIDLLRDLGPLPVAGIAARFSGNGQQIAEAMTQFAAVQRMIPVTLGGEERWAIIEDAARLRDALAVVLPDDLPETFLEPQADPLRDLINRYARTHTLFTARQLATYFGLGIAIVNEVLLSLHQQGNLLNMGSPGGESETEWVSTEIFKRLRLRSLQSAREATRPVPPAAWISLLLERHGVLNTQREEHQGVSGLLRVIEQLAGVPLPASLWEPQILRARIADYQPAMLDELLASGEVTWCGHKALGQNDGLISLHLTEYAAETLPVIDTTQPLTPIQQATLDALSRGGSWFVHEIMAQMNEAETQTTDIYAALWQLVWQGYVTADSWIAVRGLLTTPGAPRSRHARTLRTRFGQRFTPGALSAHRPAVNTLAGRWSRVNRQEIAPARLALSLVENLLDRYGVISRGSAISEQIPGGFPALQPVLRSMEDAGRLLRGRFVAGAGGAQFADHNTIERLRELAEKPLTATEAVALAASDPANPFGALLSWPLHASGIRPTRRQGGRVVIAGGALVLYLTPGGKELLTFINDPALQQVAVAALGLALKLTAA</sequence>
<dbReference type="InterPro" id="IPR045628">
    <property type="entry name" value="Lhr_WH_dom"/>
</dbReference>
<dbReference type="Pfam" id="PF00271">
    <property type="entry name" value="Helicase_C"/>
    <property type="match status" value="1"/>
</dbReference>
<keyword evidence="6" id="KW-0067">ATP-binding</keyword>